<dbReference type="GO" id="GO:0008233">
    <property type="term" value="F:peptidase activity"/>
    <property type="evidence" value="ECO:0007669"/>
    <property type="project" value="UniProtKB-KW"/>
</dbReference>
<gene>
    <name evidence="4" type="ORF">E3N88_15794</name>
</gene>
<comment type="caution">
    <text evidence="4">The sequence shown here is derived from an EMBL/GenBank/DDBJ whole genome shotgun (WGS) entry which is preliminary data.</text>
</comment>
<dbReference type="Pfam" id="PF25597">
    <property type="entry name" value="SH3_retrovirus"/>
    <property type="match status" value="1"/>
</dbReference>
<evidence type="ECO:0000259" key="3">
    <source>
        <dbReference type="PROSITE" id="PS50994"/>
    </source>
</evidence>
<protein>
    <recommendedName>
        <fullName evidence="3">Integrase catalytic domain-containing protein</fullName>
    </recommendedName>
</protein>
<dbReference type="PROSITE" id="PS50994">
    <property type="entry name" value="INTEGRASE"/>
    <property type="match status" value="1"/>
</dbReference>
<accession>A0A5N6NWL8</accession>
<dbReference type="EMBL" id="SZYD01000008">
    <property type="protein sequence ID" value="KAD5508091.1"/>
    <property type="molecule type" value="Genomic_DNA"/>
</dbReference>
<dbReference type="InterPro" id="IPR054722">
    <property type="entry name" value="PolX-like_BBD"/>
</dbReference>
<dbReference type="OrthoDB" id="1937754at2759"/>
<organism evidence="4 5">
    <name type="scientific">Mikania micrantha</name>
    <name type="common">bitter vine</name>
    <dbReference type="NCBI Taxonomy" id="192012"/>
    <lineage>
        <taxon>Eukaryota</taxon>
        <taxon>Viridiplantae</taxon>
        <taxon>Streptophyta</taxon>
        <taxon>Embryophyta</taxon>
        <taxon>Tracheophyta</taxon>
        <taxon>Spermatophyta</taxon>
        <taxon>Magnoliopsida</taxon>
        <taxon>eudicotyledons</taxon>
        <taxon>Gunneridae</taxon>
        <taxon>Pentapetalae</taxon>
        <taxon>asterids</taxon>
        <taxon>campanulids</taxon>
        <taxon>Asterales</taxon>
        <taxon>Asteraceae</taxon>
        <taxon>Asteroideae</taxon>
        <taxon>Heliantheae alliance</taxon>
        <taxon>Eupatorieae</taxon>
        <taxon>Mikania</taxon>
    </lineage>
</organism>
<dbReference type="Gene3D" id="3.30.420.10">
    <property type="entry name" value="Ribonuclease H-like superfamily/Ribonuclease H"/>
    <property type="match status" value="1"/>
</dbReference>
<dbReference type="PANTHER" id="PTHR42648:SF30">
    <property type="entry name" value="RIBONUCLEASE H-LIKE DOMAIN, GAG-PRE-INTEGRASE DOMAIN PROTEIN-RELATED"/>
    <property type="match status" value="1"/>
</dbReference>
<dbReference type="AlphaFoldDB" id="A0A5N6NWL8"/>
<sequence>MAPTQPQPQPQPSDPSTYSFHGRGRGRGSWNKRGGRGRGSGRPQQHSYTEHQQGYPNWAWWTPPPCPYPTQQPWRPHNTQPTTSPQHAHYVAPSDYPPRFTQPPSPGYNALCPSDLSAAFTNMQVNHPSFSWHMDIMDTGAASHLTQEPSKIVFPNSSLVHGNILVGNGSYLPILGSGTGLHSLPNRTYILSNVLYNPQIIKNLIHVRRFTRDNNVSIEFDPLGFSLKDLDVCKLPRNLSRYARDLATRQNNRVKPQSLSEGILVIFLCRIPRQGFRWASRYAKGSRNQFFLSLASDLKTKKTLSRHNSTRDLYPFTPPQLPPQASYLTTASFPWHDRLCHPGAQTLDVLGGEFDNHAFKSFADHHGLLFRFSCPQTSPQNGRVERMIRRLNDVICALPIHANIPPTFWVESLHIASYLHNILPTKRLTFYTPTFALYLRHPEYDHLWVFGGYRCFDPTTGKVHTSRHVTFDENTFPYTIPQTSSSYTFLDDPLLQGFTFQGPVPRPPVTITYPRRPRPPPIPPLTNATQPSNPVLNSPPQPPSRPSQHMPANSHPMTTRFIVII</sequence>
<evidence type="ECO:0000256" key="2">
    <source>
        <dbReference type="SAM" id="MobiDB-lite"/>
    </source>
</evidence>
<evidence type="ECO:0000313" key="5">
    <source>
        <dbReference type="Proteomes" id="UP000326396"/>
    </source>
</evidence>
<feature type="domain" description="Integrase catalytic" evidence="3">
    <location>
        <begin position="268"/>
        <end position="441"/>
    </location>
</feature>
<evidence type="ECO:0000256" key="1">
    <source>
        <dbReference type="ARBA" id="ARBA00022670"/>
    </source>
</evidence>
<dbReference type="InterPro" id="IPR012337">
    <property type="entry name" value="RNaseH-like_sf"/>
</dbReference>
<dbReference type="Pfam" id="PF22936">
    <property type="entry name" value="Pol_BBD"/>
    <property type="match status" value="1"/>
</dbReference>
<dbReference type="GO" id="GO:0006508">
    <property type="term" value="P:proteolysis"/>
    <property type="evidence" value="ECO:0007669"/>
    <property type="project" value="UniProtKB-KW"/>
</dbReference>
<dbReference type="Proteomes" id="UP000326396">
    <property type="component" value="Linkage Group LG16"/>
</dbReference>
<keyword evidence="1" id="KW-0645">Protease</keyword>
<keyword evidence="5" id="KW-1185">Reference proteome</keyword>
<dbReference type="PANTHER" id="PTHR42648">
    <property type="entry name" value="TRANSPOSASE, PUTATIVE-RELATED"/>
    <property type="match status" value="1"/>
</dbReference>
<keyword evidence="1" id="KW-0378">Hydrolase</keyword>
<feature type="compositionally biased region" description="Pro residues" evidence="2">
    <location>
        <begin position="1"/>
        <end position="13"/>
    </location>
</feature>
<feature type="region of interest" description="Disordered" evidence="2">
    <location>
        <begin position="1"/>
        <end position="51"/>
    </location>
</feature>
<dbReference type="SUPFAM" id="SSF53098">
    <property type="entry name" value="Ribonuclease H-like"/>
    <property type="match status" value="1"/>
</dbReference>
<proteinExistence type="predicted"/>
<dbReference type="InterPro" id="IPR036397">
    <property type="entry name" value="RNaseH_sf"/>
</dbReference>
<dbReference type="GO" id="GO:0015074">
    <property type="term" value="P:DNA integration"/>
    <property type="evidence" value="ECO:0007669"/>
    <property type="project" value="InterPro"/>
</dbReference>
<evidence type="ECO:0000313" key="4">
    <source>
        <dbReference type="EMBL" id="KAD5508091.1"/>
    </source>
</evidence>
<name>A0A5N6NWL8_9ASTR</name>
<dbReference type="InterPro" id="IPR001584">
    <property type="entry name" value="Integrase_cat-core"/>
</dbReference>
<reference evidence="4 5" key="1">
    <citation type="submission" date="2019-05" db="EMBL/GenBank/DDBJ databases">
        <title>Mikania micrantha, genome provides insights into the molecular mechanism of rapid growth.</title>
        <authorList>
            <person name="Liu B."/>
        </authorList>
    </citation>
    <scope>NUCLEOTIDE SEQUENCE [LARGE SCALE GENOMIC DNA]</scope>
    <source>
        <strain evidence="4">NLD-2019</strain>
        <tissue evidence="4">Leaf</tissue>
    </source>
</reference>
<feature type="region of interest" description="Disordered" evidence="2">
    <location>
        <begin position="499"/>
        <end position="557"/>
    </location>
</feature>
<dbReference type="InterPro" id="IPR039537">
    <property type="entry name" value="Retrotran_Ty1/copia-like"/>
</dbReference>
<dbReference type="GO" id="GO:0003676">
    <property type="term" value="F:nucleic acid binding"/>
    <property type="evidence" value="ECO:0007669"/>
    <property type="project" value="InterPro"/>
</dbReference>
<dbReference type="InterPro" id="IPR057670">
    <property type="entry name" value="SH3_retrovirus"/>
</dbReference>